<protein>
    <recommendedName>
        <fullName evidence="3">DUF3000 family protein</fullName>
    </recommendedName>
</protein>
<dbReference type="RefSeq" id="WP_123304597.1">
    <property type="nucleotide sequence ID" value="NZ_RKHK01000001.1"/>
</dbReference>
<organism evidence="1 2">
    <name type="scientific">Bogoriella caseilytica</name>
    <dbReference type="NCBI Taxonomy" id="56055"/>
    <lineage>
        <taxon>Bacteria</taxon>
        <taxon>Bacillati</taxon>
        <taxon>Actinomycetota</taxon>
        <taxon>Actinomycetes</taxon>
        <taxon>Micrococcales</taxon>
        <taxon>Bogoriellaceae</taxon>
        <taxon>Bogoriella</taxon>
    </lineage>
</organism>
<dbReference type="Proteomes" id="UP000280668">
    <property type="component" value="Unassembled WGS sequence"/>
</dbReference>
<proteinExistence type="predicted"/>
<comment type="caution">
    <text evidence="1">The sequence shown here is derived from an EMBL/GenBank/DDBJ whole genome shotgun (WGS) entry which is preliminary data.</text>
</comment>
<sequence length="203" mass="21538">MATSGHPSGRGAGSEVPADFHAALESLRDHSGELRPELHLEEVPPPTRMAPYSLALTGEVNADPQLDPDELLGHGRFVVLHDPAGQEAWHGPFRVIVMAKAALEPEVGQDPLLGEVGWSWLIDALGDAGAGFHHLSGTVTRVLSETFGGLELRSGEVEIELRASWTPTTPDLGPHLQAWAQAACAAAGLEPLPENVAALGRRR</sequence>
<evidence type="ECO:0008006" key="3">
    <source>
        <dbReference type="Google" id="ProtNLM"/>
    </source>
</evidence>
<accession>A0A3N2BG99</accession>
<dbReference type="EMBL" id="RKHK01000001">
    <property type="protein sequence ID" value="ROR74293.1"/>
    <property type="molecule type" value="Genomic_DNA"/>
</dbReference>
<keyword evidence="2" id="KW-1185">Reference proteome</keyword>
<gene>
    <name evidence="1" type="ORF">EDD31_2697</name>
</gene>
<evidence type="ECO:0000313" key="1">
    <source>
        <dbReference type="EMBL" id="ROR74293.1"/>
    </source>
</evidence>
<dbReference type="OrthoDB" id="3210980at2"/>
<dbReference type="InterPro" id="IPR021555">
    <property type="entry name" value="DUF3000"/>
</dbReference>
<name>A0A3N2BG99_9MICO</name>
<evidence type="ECO:0000313" key="2">
    <source>
        <dbReference type="Proteomes" id="UP000280668"/>
    </source>
</evidence>
<reference evidence="1 2" key="1">
    <citation type="submission" date="2018-11" db="EMBL/GenBank/DDBJ databases">
        <title>Sequencing the genomes of 1000 actinobacteria strains.</title>
        <authorList>
            <person name="Klenk H.-P."/>
        </authorList>
    </citation>
    <scope>NUCLEOTIDE SEQUENCE [LARGE SCALE GENOMIC DNA]</scope>
    <source>
        <strain evidence="1 2">DSM 11294</strain>
    </source>
</reference>
<dbReference type="AlphaFoldDB" id="A0A3N2BG99"/>
<dbReference type="Pfam" id="PF11452">
    <property type="entry name" value="DUF3000"/>
    <property type="match status" value="1"/>
</dbReference>